<dbReference type="EMBL" id="CAJPIN010000022">
    <property type="protein sequence ID" value="CAG2052919.1"/>
    <property type="molecule type" value="Genomic_DNA"/>
</dbReference>
<dbReference type="SUPFAM" id="SSF56968">
    <property type="entry name" value="Lipovitellin-phosvitin complex, beta-sheet shell regions"/>
    <property type="match status" value="2"/>
</dbReference>
<dbReference type="PANTHER" id="PTHR23345:SF15">
    <property type="entry name" value="VITELLOGENIN 1-RELATED"/>
    <property type="match status" value="1"/>
</dbReference>
<dbReference type="Pfam" id="PF09172">
    <property type="entry name" value="Vit_open_b-sht"/>
    <property type="match status" value="2"/>
</dbReference>
<dbReference type="Gene3D" id="1.25.10.20">
    <property type="entry name" value="Vitellinogen, superhelical"/>
    <property type="match status" value="2"/>
</dbReference>
<gene>
    <name evidence="7" type="ORF">TPAB3V08_LOCUS25</name>
</gene>
<feature type="domain" description="Vitellogenin" evidence="6">
    <location>
        <begin position="35"/>
        <end position="662"/>
    </location>
</feature>
<dbReference type="Gene3D" id="2.20.50.20">
    <property type="entry name" value="Lipovitellin. Chain A, domain 3"/>
    <property type="match status" value="1"/>
</dbReference>
<dbReference type="PANTHER" id="PTHR23345">
    <property type="entry name" value="VITELLOGENIN-RELATED"/>
    <property type="match status" value="1"/>
</dbReference>
<keyword evidence="4" id="KW-0325">Glycoprotein</keyword>
<keyword evidence="3" id="KW-1015">Disulfide bond</keyword>
<keyword evidence="1" id="KW-0732">Signal</keyword>
<reference evidence="7" key="1">
    <citation type="submission" date="2021-03" db="EMBL/GenBank/DDBJ databases">
        <authorList>
            <person name="Tran Van P."/>
        </authorList>
    </citation>
    <scope>NUCLEOTIDE SEQUENCE</scope>
</reference>
<accession>A0ABN7NEK4</accession>
<dbReference type="SMART" id="SM00638">
    <property type="entry name" value="LPD_N"/>
    <property type="match status" value="1"/>
</dbReference>
<dbReference type="InterPro" id="IPR050733">
    <property type="entry name" value="Vitellogenin/Apolipophorin"/>
</dbReference>
<evidence type="ECO:0000313" key="7">
    <source>
        <dbReference type="EMBL" id="CAG2052919.1"/>
    </source>
</evidence>
<proteinExistence type="predicted"/>
<dbReference type="InterPro" id="IPR015819">
    <property type="entry name" value="Lipid_transp_b-sht_shell"/>
</dbReference>
<keyword evidence="8" id="KW-1185">Reference proteome</keyword>
<evidence type="ECO:0000256" key="5">
    <source>
        <dbReference type="PROSITE-ProRule" id="PRU00557"/>
    </source>
</evidence>
<dbReference type="InterPro" id="IPR011030">
    <property type="entry name" value="Lipovitellin_superhlx_dom"/>
</dbReference>
<dbReference type="SUPFAM" id="SSF48431">
    <property type="entry name" value="Lipovitellin-phosvitin complex, superhelical domain"/>
    <property type="match status" value="1"/>
</dbReference>
<organism evidence="7 8">
    <name type="scientific">Timema podura</name>
    <name type="common">Walking stick</name>
    <dbReference type="NCBI Taxonomy" id="61482"/>
    <lineage>
        <taxon>Eukaryota</taxon>
        <taxon>Metazoa</taxon>
        <taxon>Ecdysozoa</taxon>
        <taxon>Arthropoda</taxon>
        <taxon>Hexapoda</taxon>
        <taxon>Insecta</taxon>
        <taxon>Pterygota</taxon>
        <taxon>Neoptera</taxon>
        <taxon>Polyneoptera</taxon>
        <taxon>Phasmatodea</taxon>
        <taxon>Timematodea</taxon>
        <taxon>Timematoidea</taxon>
        <taxon>Timematidae</taxon>
        <taxon>Timema</taxon>
    </lineage>
</organism>
<sequence length="855" mass="96934">MAVVAYSRYLEYWSGSRTRTGTQQLTVSESSKFQYRADTSYKYKYSIDITTLFDGTSKNVSSLYVDAEFNIDFISPCEAVLQVTEAHLKEKEPTYNSEYEEYVDSDEVPHSTFFSKAISQYSMRFSFNDGIITELCPHAEETSWVLNFKRGVLSAFQNSMERFDIDFDGIEVDVNGECLTSYKLGSARATSLIISKKKDISNCVNRYKHHSILQSTPYIFRSNHQSLPVMKSKSECELVVDHNIYSKISCQEEHVFQPFSGHGSGATTRTSAILTFLSETNITLNNEDNIEKRTSLLFDHDLTTKPTSGELKTSRDLIKAMCRLNADDVQSGFPNVFTEFIHTARLLSYPALTQLFNRAGSICNSGRKHIVDALPFLGSNAAIAVIKDVIIKNGVSKDIIKEWLFALSFVPRPDLTTVTLLSPLMTQDKADAQYILAVSSVVHSYCKWHSNCNEQPEIIEIVHILEAEINLNLRNVPGNRTAQEKAALFVAQFVESLDGNKVTFPREPPECTTRTSFPWTLFPCPDEMRRMPCEDHRDYFLTLFRDQKVDPEIRISLYLEVMKCPTYTVVKTIKHSLNHEEVNQVGSFIWSHLQNLLKSSIPSRVEIQGLLQDKDLSKKFSSDVRKFSRNFEGSVFFDEYNAGGNFESNVIFSPKSYLPRSAMMNLTVDLFGESINIFEPLHPKQAIQIPLEDVRNVLSQIFTNLVPFLLRPPWKKGVKVTQGMTFPEVLPENSLAMALVVACRAFPVVGVLPYANRYFSQEEVSGRVEGFENYIESIFGPMGPFNAKRVKEMVDKYRFLRSVPDQLVDKVDALPNVVDNNFGNPKSALVSFLRTCTGHANHPLCCLDHSTFHVL</sequence>
<name>A0ABN7NEK4_TIMPD</name>
<comment type="caution">
    <text evidence="5">Lacks conserved residue(s) required for the propagation of feature annotation.</text>
</comment>
<evidence type="ECO:0000256" key="4">
    <source>
        <dbReference type="ARBA" id="ARBA00023180"/>
    </source>
</evidence>
<comment type="caution">
    <text evidence="7">The sequence shown here is derived from an EMBL/GenBank/DDBJ whole genome shotgun (WGS) entry which is preliminary data.</text>
</comment>
<dbReference type="Proteomes" id="UP001153148">
    <property type="component" value="Unassembled WGS sequence"/>
</dbReference>
<keyword evidence="2" id="KW-0758">Storage protein</keyword>
<dbReference type="InterPro" id="IPR015255">
    <property type="entry name" value="Vitellinogen_open_b-sht"/>
</dbReference>
<dbReference type="InterPro" id="IPR015817">
    <property type="entry name" value="Vitellinogen_open_b-sht_sub1"/>
</dbReference>
<evidence type="ECO:0000256" key="3">
    <source>
        <dbReference type="ARBA" id="ARBA00023157"/>
    </source>
</evidence>
<evidence type="ECO:0000259" key="6">
    <source>
        <dbReference type="PROSITE" id="PS51211"/>
    </source>
</evidence>
<evidence type="ECO:0000256" key="1">
    <source>
        <dbReference type="ARBA" id="ARBA00022729"/>
    </source>
</evidence>
<dbReference type="Gene3D" id="2.30.230.10">
    <property type="entry name" value="Lipovitellin, beta-sheet shell regions, chain A"/>
    <property type="match status" value="1"/>
</dbReference>
<evidence type="ECO:0000313" key="8">
    <source>
        <dbReference type="Proteomes" id="UP001153148"/>
    </source>
</evidence>
<evidence type="ECO:0000256" key="2">
    <source>
        <dbReference type="ARBA" id="ARBA00022761"/>
    </source>
</evidence>
<dbReference type="InterPro" id="IPR001747">
    <property type="entry name" value="Vitellogenin_N"/>
</dbReference>
<dbReference type="Pfam" id="PF01347">
    <property type="entry name" value="Vitellogenin_N"/>
    <property type="match status" value="2"/>
</dbReference>
<dbReference type="PROSITE" id="PS51211">
    <property type="entry name" value="VITELLOGENIN"/>
    <property type="match status" value="1"/>
</dbReference>
<protein>
    <recommendedName>
        <fullName evidence="6">Vitellogenin domain-containing protein</fullName>
    </recommendedName>
</protein>
<dbReference type="InterPro" id="IPR015816">
    <property type="entry name" value="Vitellinogen_b-sht_N"/>
</dbReference>